<feature type="domain" description="Toxin VasX N-terminal region" evidence="3">
    <location>
        <begin position="7"/>
        <end position="167"/>
    </location>
</feature>
<evidence type="ECO:0000256" key="2">
    <source>
        <dbReference type="SAM" id="Phobius"/>
    </source>
</evidence>
<organism evidence="4 5">
    <name type="scientific">Denitromonas halophila</name>
    <dbReference type="NCBI Taxonomy" id="1629404"/>
    <lineage>
        <taxon>Bacteria</taxon>
        <taxon>Pseudomonadati</taxon>
        <taxon>Pseudomonadota</taxon>
        <taxon>Betaproteobacteria</taxon>
        <taxon>Rhodocyclales</taxon>
        <taxon>Zoogloeaceae</taxon>
        <taxon>Denitromonas</taxon>
    </lineage>
</organism>
<feature type="compositionally biased region" description="Polar residues" evidence="1">
    <location>
        <begin position="1014"/>
        <end position="1023"/>
    </location>
</feature>
<dbReference type="Pfam" id="PF20249">
    <property type="entry name" value="VasX_N"/>
    <property type="match status" value="1"/>
</dbReference>
<feature type="region of interest" description="Disordered" evidence="1">
    <location>
        <begin position="1014"/>
        <end position="1035"/>
    </location>
</feature>
<accession>A0A557SB84</accession>
<feature type="transmembrane region" description="Helical" evidence="2">
    <location>
        <begin position="942"/>
        <end position="964"/>
    </location>
</feature>
<proteinExistence type="predicted"/>
<feature type="transmembrane region" description="Helical" evidence="2">
    <location>
        <begin position="885"/>
        <end position="909"/>
    </location>
</feature>
<gene>
    <name evidence="4" type="ORF">FHP89_15290</name>
</gene>
<evidence type="ECO:0000313" key="4">
    <source>
        <dbReference type="EMBL" id="TVO74682.1"/>
    </source>
</evidence>
<dbReference type="InterPro" id="IPR046864">
    <property type="entry name" value="VasX_N"/>
</dbReference>
<feature type="transmembrane region" description="Helical" evidence="2">
    <location>
        <begin position="844"/>
        <end position="865"/>
    </location>
</feature>
<dbReference type="NCBIfam" id="NF041559">
    <property type="entry name" value="BTH_I2691_fam"/>
    <property type="match status" value="1"/>
</dbReference>
<dbReference type="InterPro" id="IPR048126">
    <property type="entry name" value="Toxin_VasX"/>
</dbReference>
<keyword evidence="2" id="KW-0812">Transmembrane</keyword>
<comment type="caution">
    <text evidence="4">The sequence shown here is derived from an EMBL/GenBank/DDBJ whole genome shotgun (WGS) entry which is preliminary data.</text>
</comment>
<name>A0A557SB84_9RHOO</name>
<evidence type="ECO:0000256" key="1">
    <source>
        <dbReference type="SAM" id="MobiDB-lite"/>
    </source>
</evidence>
<dbReference type="EMBL" id="VMNI01000015">
    <property type="protein sequence ID" value="TVO74682.1"/>
    <property type="molecule type" value="Genomic_DNA"/>
</dbReference>
<evidence type="ECO:0000259" key="3">
    <source>
        <dbReference type="Pfam" id="PF20249"/>
    </source>
</evidence>
<keyword evidence="2" id="KW-0472">Membrane</keyword>
<keyword evidence="2" id="KW-1133">Transmembrane helix</keyword>
<dbReference type="Proteomes" id="UP000318349">
    <property type="component" value="Unassembled WGS sequence"/>
</dbReference>
<dbReference type="AlphaFoldDB" id="A0A557SB84"/>
<protein>
    <recommendedName>
        <fullName evidence="3">Toxin VasX N-terminal region domain-containing protein</fullName>
    </recommendedName>
</protein>
<evidence type="ECO:0000313" key="5">
    <source>
        <dbReference type="Proteomes" id="UP000318349"/>
    </source>
</evidence>
<sequence length="1035" mass="110107">MSKNPKCEVCAKSGLSIALFRPSPVAREEAVAPVVADRLRDASALVAGLHPGISPATARPVLRLLRKGYLHVYFEKPPSAGKHWQIYRVTDQAELIPLEMADMINTAGEVVCRREGHNQATLRSLHIPQAHKAGKVWVAFSANLWSDAIKQQNKADPAVMQCIDVPAILGGARPANSFEADAQSLNAYVAECATPKFKTARGGALSRFPFVALTDVAGNGPSAQVSDWASALNNIAAAHPKTAGKQFGLVLSDPVGFAIELNDLRLRRYSLALTELEKPDNVHALNSSNALMGLKSVMLDGNLARGWDTVAQVMSGGQFKDIMRVRPNPRGWPEGTRWEPLPDTRENRLKYGHGQGRVVFPDHEERAEAWARRQTEATWSRMAKYYDEEKRAAWIDTFDNRLETTHFKPLEAFELDWLGARQSPAFKRVFERHYDPSDPNNPRMVHRPGLIYAAEVDAALTPQPYTRGKALTQWVAELQKDAPNPDALLLRALVANQDEIIAASDQVYGLKDASAVGEHLHDKRNDKLLDLGKGVVQQAAEGKMGATAAALTKRFGWLGDALGGYATSIAMSATGAAAALTDPKTAAAIAAGASGLAHLPVESAAGRTLLRKVQSIHMVRQTLDMALKGVVQGGGLRTPVLIHRSMPIDEAMDLLRGRSDQDMGVSRNQLKRLKRGGQKNITMSVLTDNKTLAEMGGDTKALIEHGNGEIKLGGASRAQQAGAVAATVVLSEESFIKLYQAQSQGLAQAAAGIGEAFSGAKAAMRSLDGRLALGVIIINGAGVLDNLNRLEKAEDAIAVRNAWYGMADASAGVTGGLLELSGVVAKAAMQARSRAPVVVAESAALSYLAASAYFMGAIAGVVNGVSAWAKAGDAERRGDDAVARLYAMSALSFSGMSVAYGTLALGVVADRMVAKGLGGAAMRTISLRFGARGTFALLGVSLSGWGLILLGAGLIFEVGAILMTPTPLQNWIRRTYFGTGGGDGKPFAKGDWPAEYAALMETLTIATESDTTAQVGSAATPSLSPELDHSINIAP</sequence>
<reference evidence="4 5" key="1">
    <citation type="submission" date="2019-07" db="EMBL/GenBank/DDBJ databases">
        <title>The pathways for chlorine oxyanion respiration interact through the shared metabolite chlorate.</title>
        <authorList>
            <person name="Barnum T.P."/>
            <person name="Cheng Y."/>
            <person name="Hill K.A."/>
            <person name="Lucas L.N."/>
            <person name="Carlson H.K."/>
            <person name="Coates J.D."/>
        </authorList>
    </citation>
    <scope>NUCLEOTIDE SEQUENCE [LARGE SCALE GENOMIC DNA]</scope>
    <source>
        <strain evidence="4 5">SFB-1</strain>
    </source>
</reference>
<dbReference type="CDD" id="cd20707">
    <property type="entry name" value="MIX_III"/>
    <property type="match status" value="1"/>
</dbReference>